<dbReference type="Proteomes" id="UP000755585">
    <property type="component" value="Unassembled WGS sequence"/>
</dbReference>
<gene>
    <name evidence="1" type="ORF">JOF29_000494</name>
</gene>
<reference evidence="1 2" key="1">
    <citation type="submission" date="2021-03" db="EMBL/GenBank/DDBJ databases">
        <title>Sequencing the genomes of 1000 actinobacteria strains.</title>
        <authorList>
            <person name="Klenk H.-P."/>
        </authorList>
    </citation>
    <scope>NUCLEOTIDE SEQUENCE [LARGE SCALE GENOMIC DNA]</scope>
    <source>
        <strain evidence="1 2">DSM 18824</strain>
    </source>
</reference>
<name>A0ABS4UCP6_9ACTN</name>
<protein>
    <submittedName>
        <fullName evidence="1">Uncharacterized protein</fullName>
    </submittedName>
</protein>
<comment type="caution">
    <text evidence="1">The sequence shown here is derived from an EMBL/GenBank/DDBJ whole genome shotgun (WGS) entry which is preliminary data.</text>
</comment>
<proteinExistence type="predicted"/>
<dbReference type="RefSeq" id="WP_209692586.1">
    <property type="nucleotide sequence ID" value="NZ_BAAAVU010000028.1"/>
</dbReference>
<sequence length="123" mass="13246">MPLVGALAAGQGRAACARLPYRGNRLAHGFCRDEVVERLCGRFNAIGISARGLRIDAVDRVSTLAVWPAPVRDADCRACLFVSGFLAAIPHVRDYHATIGLTDNEYWDSLSALGEELKHATPG</sequence>
<evidence type="ECO:0000313" key="2">
    <source>
        <dbReference type="Proteomes" id="UP000755585"/>
    </source>
</evidence>
<accession>A0ABS4UCP6</accession>
<evidence type="ECO:0000313" key="1">
    <source>
        <dbReference type="EMBL" id="MBP2349411.1"/>
    </source>
</evidence>
<keyword evidence="2" id="KW-1185">Reference proteome</keyword>
<organism evidence="1 2">
    <name type="scientific">Kribbella aluminosa</name>
    <dbReference type="NCBI Taxonomy" id="416017"/>
    <lineage>
        <taxon>Bacteria</taxon>
        <taxon>Bacillati</taxon>
        <taxon>Actinomycetota</taxon>
        <taxon>Actinomycetes</taxon>
        <taxon>Propionibacteriales</taxon>
        <taxon>Kribbellaceae</taxon>
        <taxon>Kribbella</taxon>
    </lineage>
</organism>
<dbReference type="EMBL" id="JAGINT010000001">
    <property type="protein sequence ID" value="MBP2349411.1"/>
    <property type="molecule type" value="Genomic_DNA"/>
</dbReference>